<sequence length="69" mass="7476">MSEKPTPVDPNARHEAILVRMGGCPTSAAITRTVSSADLFGSAKTVLIQHAGEQYRLIVTKNDKLLLQK</sequence>
<dbReference type="Pfam" id="PF10636">
    <property type="entry name" value="hemP"/>
    <property type="match status" value="1"/>
</dbReference>
<gene>
    <name evidence="1" type="ORF">Pla108_18860</name>
</gene>
<organism evidence="1 2">
    <name type="scientific">Botrimarina colliarenosi</name>
    <dbReference type="NCBI Taxonomy" id="2528001"/>
    <lineage>
        <taxon>Bacteria</taxon>
        <taxon>Pseudomonadati</taxon>
        <taxon>Planctomycetota</taxon>
        <taxon>Planctomycetia</taxon>
        <taxon>Pirellulales</taxon>
        <taxon>Lacipirellulaceae</taxon>
        <taxon>Botrimarina</taxon>
    </lineage>
</organism>
<dbReference type="Gene3D" id="2.10.70.10">
    <property type="entry name" value="Complement Module, domain 1"/>
    <property type="match status" value="1"/>
</dbReference>
<comment type="caution">
    <text evidence="1">The sequence shown here is derived from an EMBL/GenBank/DDBJ whole genome shotgun (WGS) entry which is preliminary data.</text>
</comment>
<accession>A0A5C6ACQ1</accession>
<dbReference type="Proteomes" id="UP000317421">
    <property type="component" value="Unassembled WGS sequence"/>
</dbReference>
<dbReference type="AlphaFoldDB" id="A0A5C6ACQ1"/>
<name>A0A5C6ACQ1_9BACT</name>
<proteinExistence type="predicted"/>
<keyword evidence="2" id="KW-1185">Reference proteome</keyword>
<evidence type="ECO:0000313" key="1">
    <source>
        <dbReference type="EMBL" id="TWT97734.1"/>
    </source>
</evidence>
<dbReference type="RefSeq" id="WP_197526429.1">
    <property type="nucleotide sequence ID" value="NZ_SJPR01000002.1"/>
</dbReference>
<evidence type="ECO:0000313" key="2">
    <source>
        <dbReference type="Proteomes" id="UP000317421"/>
    </source>
</evidence>
<protein>
    <submittedName>
        <fullName evidence="1">Hemin uptake protein hemP</fullName>
    </submittedName>
</protein>
<dbReference type="InterPro" id="IPR019600">
    <property type="entry name" value="Hemin_uptake_protein_HemP"/>
</dbReference>
<reference evidence="1 2" key="1">
    <citation type="submission" date="2019-02" db="EMBL/GenBank/DDBJ databases">
        <title>Deep-cultivation of Planctomycetes and their phenomic and genomic characterization uncovers novel biology.</title>
        <authorList>
            <person name="Wiegand S."/>
            <person name="Jogler M."/>
            <person name="Boedeker C."/>
            <person name="Pinto D."/>
            <person name="Vollmers J."/>
            <person name="Rivas-Marin E."/>
            <person name="Kohn T."/>
            <person name="Peeters S.H."/>
            <person name="Heuer A."/>
            <person name="Rast P."/>
            <person name="Oberbeckmann S."/>
            <person name="Bunk B."/>
            <person name="Jeske O."/>
            <person name="Meyerdierks A."/>
            <person name="Storesund J.E."/>
            <person name="Kallscheuer N."/>
            <person name="Luecker S."/>
            <person name="Lage O.M."/>
            <person name="Pohl T."/>
            <person name="Merkel B.J."/>
            <person name="Hornburger P."/>
            <person name="Mueller R.-W."/>
            <person name="Bruemmer F."/>
            <person name="Labrenz M."/>
            <person name="Spormann A.M."/>
            <person name="Op Den Camp H."/>
            <person name="Overmann J."/>
            <person name="Amann R."/>
            <person name="Jetten M.S.M."/>
            <person name="Mascher T."/>
            <person name="Medema M.H."/>
            <person name="Devos D.P."/>
            <person name="Kaster A.-K."/>
            <person name="Ovreas L."/>
            <person name="Rohde M."/>
            <person name="Galperin M.Y."/>
            <person name="Jogler C."/>
        </authorList>
    </citation>
    <scope>NUCLEOTIDE SEQUENCE [LARGE SCALE GENOMIC DNA]</scope>
    <source>
        <strain evidence="1 2">Pla108</strain>
    </source>
</reference>
<dbReference type="EMBL" id="SJPR01000002">
    <property type="protein sequence ID" value="TWT97734.1"/>
    <property type="molecule type" value="Genomic_DNA"/>
</dbReference>